<organism evidence="1 2">
    <name type="scientific">Ficus carica</name>
    <name type="common">Common fig</name>
    <dbReference type="NCBI Taxonomy" id="3494"/>
    <lineage>
        <taxon>Eukaryota</taxon>
        <taxon>Viridiplantae</taxon>
        <taxon>Streptophyta</taxon>
        <taxon>Embryophyta</taxon>
        <taxon>Tracheophyta</taxon>
        <taxon>Spermatophyta</taxon>
        <taxon>Magnoliopsida</taxon>
        <taxon>eudicotyledons</taxon>
        <taxon>Gunneridae</taxon>
        <taxon>Pentapetalae</taxon>
        <taxon>rosids</taxon>
        <taxon>fabids</taxon>
        <taxon>Rosales</taxon>
        <taxon>Moraceae</taxon>
        <taxon>Ficeae</taxon>
        <taxon>Ficus</taxon>
    </lineage>
</organism>
<keyword evidence="2" id="KW-1185">Reference proteome</keyword>
<accession>A0AA88J2U5</accession>
<reference evidence="1" key="1">
    <citation type="submission" date="2023-07" db="EMBL/GenBank/DDBJ databases">
        <title>draft genome sequence of fig (Ficus carica).</title>
        <authorList>
            <person name="Takahashi T."/>
            <person name="Nishimura K."/>
        </authorList>
    </citation>
    <scope>NUCLEOTIDE SEQUENCE</scope>
</reference>
<evidence type="ECO:0000313" key="1">
    <source>
        <dbReference type="EMBL" id="GMN63693.1"/>
    </source>
</evidence>
<dbReference type="AlphaFoldDB" id="A0AA88J2U5"/>
<evidence type="ECO:0000313" key="2">
    <source>
        <dbReference type="Proteomes" id="UP001187192"/>
    </source>
</evidence>
<proteinExistence type="predicted"/>
<sequence length="209" mass="24410">MIRSRSSFYVLNQASFLVSYRPATRAGLVHGLSRIGLAGPTTPWLRAMVNNLPVMYDEDYGEMAWWTVKFGSDIATHIRWVATVGIKVGSCQHGFTVLLPAPQFLLKRTMRLRWHSGARAWWLNIGNPEVPKDTWTNFRALITLRFGPLPCEGPHMHYRDPEIYRNMYMRRYVNNVTTWRAYPNESMSHYCQRLRDAMLPYIPQDRTMI</sequence>
<protein>
    <submittedName>
        <fullName evidence="1">Uncharacterized protein</fullName>
    </submittedName>
</protein>
<comment type="caution">
    <text evidence="1">The sequence shown here is derived from an EMBL/GenBank/DDBJ whole genome shotgun (WGS) entry which is preliminary data.</text>
</comment>
<dbReference type="EMBL" id="BTGU01000156">
    <property type="protein sequence ID" value="GMN63693.1"/>
    <property type="molecule type" value="Genomic_DNA"/>
</dbReference>
<dbReference type="Proteomes" id="UP001187192">
    <property type="component" value="Unassembled WGS sequence"/>
</dbReference>
<gene>
    <name evidence="1" type="ORF">TIFTF001_032770</name>
</gene>
<name>A0AA88J2U5_FICCA</name>